<evidence type="ECO:0000313" key="1">
    <source>
        <dbReference type="EMBL" id="RIA88170.1"/>
    </source>
</evidence>
<dbReference type="Gene3D" id="3.80.10.10">
    <property type="entry name" value="Ribonuclease Inhibitor"/>
    <property type="match status" value="1"/>
</dbReference>
<dbReference type="OrthoDB" id="2308290at2759"/>
<organism evidence="1 2">
    <name type="scientific">Glomus cerebriforme</name>
    <dbReference type="NCBI Taxonomy" id="658196"/>
    <lineage>
        <taxon>Eukaryota</taxon>
        <taxon>Fungi</taxon>
        <taxon>Fungi incertae sedis</taxon>
        <taxon>Mucoromycota</taxon>
        <taxon>Glomeromycotina</taxon>
        <taxon>Glomeromycetes</taxon>
        <taxon>Glomerales</taxon>
        <taxon>Glomeraceae</taxon>
        <taxon>Glomus</taxon>
    </lineage>
</organism>
<evidence type="ECO:0008006" key="3">
    <source>
        <dbReference type="Google" id="ProtNLM"/>
    </source>
</evidence>
<name>A0A397SPQ2_9GLOM</name>
<proteinExistence type="predicted"/>
<reference evidence="1 2" key="1">
    <citation type="submission" date="2018-06" db="EMBL/GenBank/DDBJ databases">
        <title>Comparative genomics reveals the genomic features of Rhizophagus irregularis, R. cerebriforme, R. diaphanum and Gigaspora rosea, and their symbiotic lifestyle signature.</title>
        <authorList>
            <person name="Morin E."/>
            <person name="San Clemente H."/>
            <person name="Chen E.C.H."/>
            <person name="De La Providencia I."/>
            <person name="Hainaut M."/>
            <person name="Kuo A."/>
            <person name="Kohler A."/>
            <person name="Murat C."/>
            <person name="Tang N."/>
            <person name="Roy S."/>
            <person name="Loubradou J."/>
            <person name="Henrissat B."/>
            <person name="Grigoriev I.V."/>
            <person name="Corradi N."/>
            <person name="Roux C."/>
            <person name="Martin F.M."/>
        </authorList>
    </citation>
    <scope>NUCLEOTIDE SEQUENCE [LARGE SCALE GENOMIC DNA]</scope>
    <source>
        <strain evidence="1 2">DAOM 227022</strain>
    </source>
</reference>
<dbReference type="InterPro" id="IPR032675">
    <property type="entry name" value="LRR_dom_sf"/>
</dbReference>
<gene>
    <name evidence="1" type="ORF">C1645_739589</name>
</gene>
<dbReference type="SUPFAM" id="SSF52047">
    <property type="entry name" value="RNI-like"/>
    <property type="match status" value="1"/>
</dbReference>
<keyword evidence="2" id="KW-1185">Reference proteome</keyword>
<dbReference type="Proteomes" id="UP000265703">
    <property type="component" value="Unassembled WGS sequence"/>
</dbReference>
<protein>
    <recommendedName>
        <fullName evidence="3">F-box domain-containing protein</fullName>
    </recommendedName>
</protein>
<dbReference type="InterPro" id="IPR001611">
    <property type="entry name" value="Leu-rich_rpt"/>
</dbReference>
<dbReference type="EMBL" id="QKYT01000276">
    <property type="protein sequence ID" value="RIA88170.1"/>
    <property type="molecule type" value="Genomic_DNA"/>
</dbReference>
<comment type="caution">
    <text evidence="1">The sequence shown here is derived from an EMBL/GenBank/DDBJ whole genome shotgun (WGS) entry which is preliminary data.</text>
</comment>
<dbReference type="PROSITE" id="PS51450">
    <property type="entry name" value="LRR"/>
    <property type="match status" value="1"/>
</dbReference>
<dbReference type="AlphaFoldDB" id="A0A397SPQ2"/>
<evidence type="ECO:0000313" key="2">
    <source>
        <dbReference type="Proteomes" id="UP000265703"/>
    </source>
</evidence>
<sequence length="527" mass="61319">MGSNKLLLREIILKIVEFLKDDIATLYSCILINREWCKITIPILWSDTFRKYKPFNNNGQSLEGKQIISTYINLLSEESRISLKKHGIKSLTKQKTLFNYSEFLRHLDAYYLKVYVRSWFQFTTRDKKDIAKKNYYKSGQFRVMLTVLLNHFLQQTPRLISLKIASSDITEAIITILQDNPQARSCLSNLKSLKQHKQYKDPISIVLFSQLAKYAWNIEHLDVAINNKISELSTLIFLQRNLKRLSICNKGNTLSIEEFIINNKSTMEPWINGIAEPAILHQATSITHLKLETVNFPLESLYHFENLIELELKFCGKRYNKKDLIHFTQASLNHLEIFLFESKYPIYLESFVGLIENSGENLKRLTLHGCQIKDPKNAQRIITSLTNYSPNLIYYDGPILEDNTFELEAMLNRCVRLRTLLLHPSITRCYSPIPSINFDPLFNVISHDKSQKLECLSIIHAWKISESALLDFFESHKKKNVGPIQFNYEKSCTVFHGISTICSRYNDFGVGLDCKLIYCPRSYHQKS</sequence>
<accession>A0A397SPQ2</accession>